<dbReference type="PRINTS" id="PR00081">
    <property type="entry name" value="GDHRDH"/>
</dbReference>
<dbReference type="SUPFAM" id="SSF51735">
    <property type="entry name" value="NAD(P)-binding Rossmann-fold domains"/>
    <property type="match status" value="1"/>
</dbReference>
<organism evidence="2 3">
    <name type="scientific">Bugula neritina</name>
    <name type="common">Brown bryozoan</name>
    <name type="synonym">Sertularia neritina</name>
    <dbReference type="NCBI Taxonomy" id="10212"/>
    <lineage>
        <taxon>Eukaryota</taxon>
        <taxon>Metazoa</taxon>
        <taxon>Spiralia</taxon>
        <taxon>Lophotrochozoa</taxon>
        <taxon>Bryozoa</taxon>
        <taxon>Gymnolaemata</taxon>
        <taxon>Cheilostomatida</taxon>
        <taxon>Flustrina</taxon>
        <taxon>Buguloidea</taxon>
        <taxon>Bugulidae</taxon>
        <taxon>Bugula</taxon>
    </lineage>
</organism>
<protein>
    <submittedName>
        <fullName evidence="2">HSD17B14</fullName>
    </submittedName>
</protein>
<proteinExistence type="predicted"/>
<dbReference type="Pfam" id="PF13561">
    <property type="entry name" value="adh_short_C2"/>
    <property type="match status" value="1"/>
</dbReference>
<accession>A0A7J7JVY0</accession>
<evidence type="ECO:0000256" key="1">
    <source>
        <dbReference type="ARBA" id="ARBA00023002"/>
    </source>
</evidence>
<gene>
    <name evidence="2" type="ORF">EB796_012193</name>
</gene>
<reference evidence="2" key="1">
    <citation type="submission" date="2020-06" db="EMBL/GenBank/DDBJ databases">
        <title>Draft genome of Bugula neritina, a colonial animal packing powerful symbionts and potential medicines.</title>
        <authorList>
            <person name="Rayko M."/>
        </authorList>
    </citation>
    <scope>NUCLEOTIDE SEQUENCE [LARGE SCALE GENOMIC DNA]</scope>
    <source>
        <strain evidence="2">Kwan_BN1</strain>
    </source>
</reference>
<dbReference type="Proteomes" id="UP000593567">
    <property type="component" value="Unassembled WGS sequence"/>
</dbReference>
<dbReference type="PANTHER" id="PTHR43658:SF8">
    <property type="entry name" value="17-BETA-HYDROXYSTEROID DEHYDROGENASE 14-RELATED"/>
    <property type="match status" value="1"/>
</dbReference>
<keyword evidence="1" id="KW-0560">Oxidoreductase</keyword>
<dbReference type="InterPro" id="IPR002347">
    <property type="entry name" value="SDR_fam"/>
</dbReference>
<evidence type="ECO:0000313" key="2">
    <source>
        <dbReference type="EMBL" id="KAF6029506.1"/>
    </source>
</evidence>
<dbReference type="InterPro" id="IPR036291">
    <property type="entry name" value="NAD(P)-bd_dom_sf"/>
</dbReference>
<dbReference type="GO" id="GO:0006706">
    <property type="term" value="P:steroid catabolic process"/>
    <property type="evidence" value="ECO:0007669"/>
    <property type="project" value="TreeGrafter"/>
</dbReference>
<name>A0A7J7JVY0_BUGNE</name>
<dbReference type="Gene3D" id="3.40.50.720">
    <property type="entry name" value="NAD(P)-binding Rossmann-like Domain"/>
    <property type="match status" value="1"/>
</dbReference>
<dbReference type="OrthoDB" id="47007at2759"/>
<dbReference type="PROSITE" id="PS00061">
    <property type="entry name" value="ADH_SHORT"/>
    <property type="match status" value="1"/>
</dbReference>
<dbReference type="InterPro" id="IPR020904">
    <property type="entry name" value="Sc_DH/Rdtase_CS"/>
</dbReference>
<dbReference type="GO" id="GO:0005829">
    <property type="term" value="C:cytosol"/>
    <property type="evidence" value="ECO:0007669"/>
    <property type="project" value="TreeGrafter"/>
</dbReference>
<comment type="caution">
    <text evidence="2">The sequence shown here is derived from an EMBL/GenBank/DDBJ whole genome shotgun (WGS) entry which is preliminary data.</text>
</comment>
<dbReference type="EMBL" id="VXIV02001811">
    <property type="protein sequence ID" value="KAF6029506.1"/>
    <property type="molecule type" value="Genomic_DNA"/>
</dbReference>
<sequence length="210" mass="23164">MHILILKHTKTLTCFIIQIDIYYRTHIYEYYSRFDPAPTLIDDITAEHFTQLFNLNVLSYVLMSKYCLPHLRKVKGNIINDSSLVGKIGQQAAIPYVSTKGAIDAMSRAMAIDEAANGVRVNTFSPGNVWTPMWDSLATLEGDGREDMITGGENAQLVGRMGTIEEAGLLCLFLAADATFCTGIDINLSGGAELDYGNKNRTLSKSSAYH</sequence>
<keyword evidence="3" id="KW-1185">Reference proteome</keyword>
<evidence type="ECO:0000313" key="3">
    <source>
        <dbReference type="Proteomes" id="UP000593567"/>
    </source>
</evidence>
<dbReference type="AlphaFoldDB" id="A0A7J7JVY0"/>
<dbReference type="PANTHER" id="PTHR43658">
    <property type="entry name" value="SHORT-CHAIN DEHYDROGENASE/REDUCTASE"/>
    <property type="match status" value="1"/>
</dbReference>
<dbReference type="GO" id="GO:0004303">
    <property type="term" value="F:estradiol 17-beta-dehydrogenase [NAD(P)+] activity"/>
    <property type="evidence" value="ECO:0007669"/>
    <property type="project" value="TreeGrafter"/>
</dbReference>